<name>A0A6S6T1D4_9BACT</name>
<accession>A0A6S6T1D4</accession>
<dbReference type="AlphaFoldDB" id="A0A6S6T1D4"/>
<sequence length="40" mass="4590">MLGTIPYKRQNSPIVSTPHDLLREKSCQRTKYITVSTKKA</sequence>
<protein>
    <submittedName>
        <fullName evidence="1">Uncharacterized protein</fullName>
    </submittedName>
</protein>
<reference evidence="1" key="1">
    <citation type="submission" date="2020-01" db="EMBL/GenBank/DDBJ databases">
        <authorList>
            <person name="Meier V. D."/>
            <person name="Meier V D."/>
        </authorList>
    </citation>
    <scope>NUCLEOTIDE SEQUENCE</scope>
    <source>
        <strain evidence="1">HLG_WM_MAG_10</strain>
    </source>
</reference>
<gene>
    <name evidence="1" type="ORF">HELGO_WM16407</name>
</gene>
<evidence type="ECO:0000313" key="1">
    <source>
        <dbReference type="EMBL" id="CAA6814581.1"/>
    </source>
</evidence>
<dbReference type="EMBL" id="CACVAQ010000218">
    <property type="protein sequence ID" value="CAA6814581.1"/>
    <property type="molecule type" value="Genomic_DNA"/>
</dbReference>
<organism evidence="1">
    <name type="scientific">uncultured Aureispira sp</name>
    <dbReference type="NCBI Taxonomy" id="1331704"/>
    <lineage>
        <taxon>Bacteria</taxon>
        <taxon>Pseudomonadati</taxon>
        <taxon>Bacteroidota</taxon>
        <taxon>Saprospiria</taxon>
        <taxon>Saprospirales</taxon>
        <taxon>Saprospiraceae</taxon>
        <taxon>Aureispira</taxon>
        <taxon>environmental samples</taxon>
    </lineage>
</organism>
<proteinExistence type="predicted"/>